<gene>
    <name evidence="2" type="ORF">EYC84_003557</name>
</gene>
<proteinExistence type="predicted"/>
<feature type="compositionally biased region" description="Basic and acidic residues" evidence="1">
    <location>
        <begin position="15"/>
        <end position="24"/>
    </location>
</feature>
<evidence type="ECO:0000256" key="1">
    <source>
        <dbReference type="SAM" id="MobiDB-lite"/>
    </source>
</evidence>
<reference evidence="2 3" key="1">
    <citation type="submission" date="2019-06" db="EMBL/GenBank/DDBJ databases">
        <title>Genome Sequence of the Brown Rot Fungal Pathogen Monilinia fructicola.</title>
        <authorList>
            <person name="De Miccolis Angelini R.M."/>
            <person name="Landi L."/>
            <person name="Abate D."/>
            <person name="Pollastro S."/>
            <person name="Romanazzi G."/>
            <person name="Faretra F."/>
        </authorList>
    </citation>
    <scope>NUCLEOTIDE SEQUENCE [LARGE SCALE GENOMIC DNA]</scope>
    <source>
        <strain evidence="2 3">Mfrc123</strain>
    </source>
</reference>
<dbReference type="Proteomes" id="UP000322873">
    <property type="component" value="Unassembled WGS sequence"/>
</dbReference>
<name>A0A5M9JU07_MONFR</name>
<feature type="region of interest" description="Disordered" evidence="1">
    <location>
        <begin position="1"/>
        <end position="30"/>
    </location>
</feature>
<accession>A0A5M9JU07</accession>
<sequence length="83" mass="9533">MARATQAPIKTQTQTDKEKEEERRKGRQSNAFVFAKGGYLLVSYQRQDRITPQNRRGDENRRLLRKVKIGGKGGRVTQKSSRA</sequence>
<organism evidence="2 3">
    <name type="scientific">Monilinia fructicola</name>
    <name type="common">Brown rot fungus</name>
    <name type="synonym">Ciboria fructicola</name>
    <dbReference type="NCBI Taxonomy" id="38448"/>
    <lineage>
        <taxon>Eukaryota</taxon>
        <taxon>Fungi</taxon>
        <taxon>Dikarya</taxon>
        <taxon>Ascomycota</taxon>
        <taxon>Pezizomycotina</taxon>
        <taxon>Leotiomycetes</taxon>
        <taxon>Helotiales</taxon>
        <taxon>Sclerotiniaceae</taxon>
        <taxon>Monilinia</taxon>
    </lineage>
</organism>
<evidence type="ECO:0000313" key="3">
    <source>
        <dbReference type="Proteomes" id="UP000322873"/>
    </source>
</evidence>
<feature type="region of interest" description="Disordered" evidence="1">
    <location>
        <begin position="50"/>
        <end position="83"/>
    </location>
</feature>
<protein>
    <submittedName>
        <fullName evidence="2">Uncharacterized protein</fullName>
    </submittedName>
</protein>
<dbReference type="EMBL" id="VICG01000004">
    <property type="protein sequence ID" value="KAA8573014.1"/>
    <property type="molecule type" value="Genomic_DNA"/>
</dbReference>
<dbReference type="AlphaFoldDB" id="A0A5M9JU07"/>
<keyword evidence="3" id="KW-1185">Reference proteome</keyword>
<evidence type="ECO:0000313" key="2">
    <source>
        <dbReference type="EMBL" id="KAA8573014.1"/>
    </source>
</evidence>
<comment type="caution">
    <text evidence="2">The sequence shown here is derived from an EMBL/GenBank/DDBJ whole genome shotgun (WGS) entry which is preliminary data.</text>
</comment>